<keyword evidence="2 8" id="KW-0489">Methyltransferase</keyword>
<dbReference type="GO" id="GO:0006281">
    <property type="term" value="P:DNA repair"/>
    <property type="evidence" value="ECO:0007669"/>
    <property type="project" value="UniProtKB-KW"/>
</dbReference>
<dbReference type="InterPro" id="IPR036217">
    <property type="entry name" value="MethylDNA_cys_MeTrfase_DNAb"/>
</dbReference>
<comment type="catalytic activity">
    <reaction evidence="6">
        <text>a 6-O-methyl-2'-deoxyguanosine in DNA + L-cysteinyl-[protein] = S-methyl-L-cysteinyl-[protein] + a 2'-deoxyguanosine in DNA</text>
        <dbReference type="Rhea" id="RHEA:24000"/>
        <dbReference type="Rhea" id="RHEA-COMP:10131"/>
        <dbReference type="Rhea" id="RHEA-COMP:10132"/>
        <dbReference type="Rhea" id="RHEA-COMP:11367"/>
        <dbReference type="Rhea" id="RHEA-COMP:11368"/>
        <dbReference type="ChEBI" id="CHEBI:29950"/>
        <dbReference type="ChEBI" id="CHEBI:82612"/>
        <dbReference type="ChEBI" id="CHEBI:85445"/>
        <dbReference type="ChEBI" id="CHEBI:85448"/>
        <dbReference type="EC" id="2.1.1.63"/>
    </reaction>
</comment>
<dbReference type="PANTHER" id="PTHR10815:SF14">
    <property type="entry name" value="BIFUNCTIONAL TRANSCRIPTIONAL ACTIVATOR_DNA REPAIR ENZYME ADA"/>
    <property type="match status" value="1"/>
</dbReference>
<comment type="catalytic activity">
    <reaction evidence="1">
        <text>a 4-O-methyl-thymidine in DNA + L-cysteinyl-[protein] = a thymidine in DNA + S-methyl-L-cysteinyl-[protein]</text>
        <dbReference type="Rhea" id="RHEA:53428"/>
        <dbReference type="Rhea" id="RHEA-COMP:10131"/>
        <dbReference type="Rhea" id="RHEA-COMP:10132"/>
        <dbReference type="Rhea" id="RHEA-COMP:13555"/>
        <dbReference type="Rhea" id="RHEA-COMP:13556"/>
        <dbReference type="ChEBI" id="CHEBI:29950"/>
        <dbReference type="ChEBI" id="CHEBI:82612"/>
        <dbReference type="ChEBI" id="CHEBI:137386"/>
        <dbReference type="ChEBI" id="CHEBI:137387"/>
        <dbReference type="EC" id="2.1.1.63"/>
    </reaction>
</comment>
<evidence type="ECO:0000313" key="9">
    <source>
        <dbReference type="Proteomes" id="UP000601223"/>
    </source>
</evidence>
<evidence type="ECO:0000256" key="5">
    <source>
        <dbReference type="ARBA" id="ARBA00023204"/>
    </source>
</evidence>
<evidence type="ECO:0000259" key="7">
    <source>
        <dbReference type="Pfam" id="PF01035"/>
    </source>
</evidence>
<dbReference type="RefSeq" id="WP_203743066.1">
    <property type="nucleotide sequence ID" value="NZ_BONF01000008.1"/>
</dbReference>
<dbReference type="InterPro" id="IPR001497">
    <property type="entry name" value="MethylDNA_cys_MeTrfase_AS"/>
</dbReference>
<feature type="domain" description="Methylated-DNA-[protein]-cysteine S-methyltransferase DNA binding" evidence="7">
    <location>
        <begin position="85"/>
        <end position="146"/>
    </location>
</feature>
<evidence type="ECO:0000313" key="8">
    <source>
        <dbReference type="EMBL" id="GIF79983.1"/>
    </source>
</evidence>
<evidence type="ECO:0000256" key="1">
    <source>
        <dbReference type="ARBA" id="ARBA00001286"/>
    </source>
</evidence>
<dbReference type="SUPFAM" id="SSF46767">
    <property type="entry name" value="Methylated DNA-protein cysteine methyltransferase, C-terminal domain"/>
    <property type="match status" value="1"/>
</dbReference>
<dbReference type="SUPFAM" id="SSF53155">
    <property type="entry name" value="Methylated DNA-protein cysteine methyltransferase domain"/>
    <property type="match status" value="1"/>
</dbReference>
<dbReference type="NCBIfam" id="TIGR00589">
    <property type="entry name" value="ogt"/>
    <property type="match status" value="1"/>
</dbReference>
<dbReference type="InterPro" id="IPR036631">
    <property type="entry name" value="MGMT_N_sf"/>
</dbReference>
<reference evidence="8 9" key="1">
    <citation type="submission" date="2021-01" db="EMBL/GenBank/DDBJ databases">
        <title>Whole genome shotgun sequence of Catellatospora bangladeshensis NBRC 107357.</title>
        <authorList>
            <person name="Komaki H."/>
            <person name="Tamura T."/>
        </authorList>
    </citation>
    <scope>NUCLEOTIDE SEQUENCE [LARGE SCALE GENOMIC DNA]</scope>
    <source>
        <strain evidence="8 9">NBRC 107357</strain>
    </source>
</reference>
<dbReference type="InterPro" id="IPR014048">
    <property type="entry name" value="MethylDNA_cys_MeTrfase_DNA-bd"/>
</dbReference>
<accession>A0A8J3JJZ1</accession>
<dbReference type="AlphaFoldDB" id="A0A8J3JJZ1"/>
<gene>
    <name evidence="8" type="ORF">Cba03nite_13320</name>
</gene>
<evidence type="ECO:0000256" key="3">
    <source>
        <dbReference type="ARBA" id="ARBA00022679"/>
    </source>
</evidence>
<dbReference type="PANTHER" id="PTHR10815">
    <property type="entry name" value="METHYLATED-DNA--PROTEIN-CYSTEINE METHYLTRANSFERASE"/>
    <property type="match status" value="1"/>
</dbReference>
<dbReference type="EMBL" id="BONF01000008">
    <property type="protein sequence ID" value="GIF79983.1"/>
    <property type="molecule type" value="Genomic_DNA"/>
</dbReference>
<dbReference type="Gene3D" id="1.10.10.10">
    <property type="entry name" value="Winged helix-like DNA-binding domain superfamily/Winged helix DNA-binding domain"/>
    <property type="match status" value="1"/>
</dbReference>
<evidence type="ECO:0000256" key="2">
    <source>
        <dbReference type="ARBA" id="ARBA00022603"/>
    </source>
</evidence>
<evidence type="ECO:0000256" key="4">
    <source>
        <dbReference type="ARBA" id="ARBA00022763"/>
    </source>
</evidence>
<dbReference type="CDD" id="cd06445">
    <property type="entry name" value="ATase"/>
    <property type="match status" value="1"/>
</dbReference>
<comment type="caution">
    <text evidence="8">The sequence shown here is derived from an EMBL/GenBank/DDBJ whole genome shotgun (WGS) entry which is preliminary data.</text>
</comment>
<sequence>MITIETPAGPFTMTGDGAAVTAAVFGTELPEGWAAPGEVPEKAVDAVRAYFGGDLAALDAVPVAQHGTAYLEQCWDMLRTLDGPITYTRLAELTGRPAAVRAAAQGCARNQVALIVPCHRVLRTDGSLGGYRWGLDVKRWLLAHEAAHRA</sequence>
<dbReference type="InterPro" id="IPR036388">
    <property type="entry name" value="WH-like_DNA-bd_sf"/>
</dbReference>
<proteinExistence type="predicted"/>
<keyword evidence="5" id="KW-0234">DNA repair</keyword>
<keyword evidence="9" id="KW-1185">Reference proteome</keyword>
<organism evidence="8 9">
    <name type="scientific">Catellatospora bangladeshensis</name>
    <dbReference type="NCBI Taxonomy" id="310355"/>
    <lineage>
        <taxon>Bacteria</taxon>
        <taxon>Bacillati</taxon>
        <taxon>Actinomycetota</taxon>
        <taxon>Actinomycetes</taxon>
        <taxon>Micromonosporales</taxon>
        <taxon>Micromonosporaceae</taxon>
        <taxon>Catellatospora</taxon>
    </lineage>
</organism>
<dbReference type="GO" id="GO:0032259">
    <property type="term" value="P:methylation"/>
    <property type="evidence" value="ECO:0007669"/>
    <property type="project" value="UniProtKB-KW"/>
</dbReference>
<keyword evidence="4" id="KW-0227">DNA damage</keyword>
<keyword evidence="3" id="KW-0808">Transferase</keyword>
<dbReference type="PROSITE" id="PS00374">
    <property type="entry name" value="MGMT"/>
    <property type="match status" value="1"/>
</dbReference>
<evidence type="ECO:0000256" key="6">
    <source>
        <dbReference type="ARBA" id="ARBA00049348"/>
    </source>
</evidence>
<name>A0A8J3JJZ1_9ACTN</name>
<dbReference type="Pfam" id="PF01035">
    <property type="entry name" value="DNA_binding_1"/>
    <property type="match status" value="1"/>
</dbReference>
<protein>
    <submittedName>
        <fullName evidence="8">Putative methylated-DNA:protein-cysteine methyltransferase</fullName>
    </submittedName>
</protein>
<dbReference type="GO" id="GO:0003908">
    <property type="term" value="F:methylated-DNA-[protein]-cysteine S-methyltransferase activity"/>
    <property type="evidence" value="ECO:0007669"/>
    <property type="project" value="UniProtKB-EC"/>
</dbReference>
<dbReference type="Proteomes" id="UP000601223">
    <property type="component" value="Unassembled WGS sequence"/>
</dbReference>